<reference evidence="2 3" key="1">
    <citation type="journal article" date="2008" name="Proc. Natl. Acad. Sci. U.S.A.">
        <title>Niche adaptation and genome expansion in the chlorophyll d-producing cyanobacterium Acaryochloris marina.</title>
        <authorList>
            <person name="Swingley W.D."/>
            <person name="Chen M."/>
            <person name="Cheung P.C."/>
            <person name="Conrad A.L."/>
            <person name="Dejesa L.C."/>
            <person name="Hao J."/>
            <person name="Honchak B.M."/>
            <person name="Karbach L.E."/>
            <person name="Kurdoglu A."/>
            <person name="Lahiri S."/>
            <person name="Mastrian S.D."/>
            <person name="Miyashita H."/>
            <person name="Page L."/>
            <person name="Ramakrishna P."/>
            <person name="Satoh S."/>
            <person name="Sattley W.M."/>
            <person name="Shimada Y."/>
            <person name="Taylor H.L."/>
            <person name="Tomo T."/>
            <person name="Tsuchiya T."/>
            <person name="Wang Z.T."/>
            <person name="Raymond J."/>
            <person name="Mimuro M."/>
            <person name="Blankenship R.E."/>
            <person name="Touchman J.W."/>
        </authorList>
    </citation>
    <scope>NUCLEOTIDE SEQUENCE [LARGE SCALE GENOMIC DNA]</scope>
    <source>
        <strain evidence="3">MBIC 11017</strain>
        <plasmid evidence="3">Plasmid pREB5</plasmid>
    </source>
</reference>
<feature type="transmembrane region" description="Helical" evidence="1">
    <location>
        <begin position="51"/>
        <end position="68"/>
    </location>
</feature>
<proteinExistence type="predicted"/>
<dbReference type="HOGENOM" id="CLU_320210_0_0_3"/>
<dbReference type="Gene3D" id="3.40.1090.10">
    <property type="entry name" value="Cytosolic phospholipase A2 catalytic domain"/>
    <property type="match status" value="1"/>
</dbReference>
<dbReference type="SUPFAM" id="SSF52151">
    <property type="entry name" value="FabD/lysophospholipase-like"/>
    <property type="match status" value="1"/>
</dbReference>
<feature type="transmembrane region" description="Helical" evidence="1">
    <location>
        <begin position="88"/>
        <end position="108"/>
    </location>
</feature>
<protein>
    <recommendedName>
        <fullName evidence="4">PNPLA domain-containing protein</fullName>
    </recommendedName>
</protein>
<dbReference type="InterPro" id="IPR016035">
    <property type="entry name" value="Acyl_Trfase/lysoPLipase"/>
</dbReference>
<evidence type="ECO:0000256" key="1">
    <source>
        <dbReference type="SAM" id="Phobius"/>
    </source>
</evidence>
<gene>
    <name evidence="2" type="ordered locus">AM1_E0026</name>
</gene>
<organism evidence="2 3">
    <name type="scientific">Acaryochloris marina (strain MBIC 11017)</name>
    <dbReference type="NCBI Taxonomy" id="329726"/>
    <lineage>
        <taxon>Bacteria</taxon>
        <taxon>Bacillati</taxon>
        <taxon>Cyanobacteriota</taxon>
        <taxon>Cyanophyceae</taxon>
        <taxon>Acaryochloridales</taxon>
        <taxon>Acaryochloridaceae</taxon>
        <taxon>Acaryochloris</taxon>
    </lineage>
</organism>
<feature type="transmembrane region" description="Helical" evidence="1">
    <location>
        <begin position="247"/>
        <end position="268"/>
    </location>
</feature>
<keyword evidence="1" id="KW-0472">Membrane</keyword>
<evidence type="ECO:0000313" key="2">
    <source>
        <dbReference type="EMBL" id="ABW32796.1"/>
    </source>
</evidence>
<keyword evidence="3" id="KW-1185">Reference proteome</keyword>
<dbReference type="Proteomes" id="UP000000268">
    <property type="component" value="Plasmid pREB5"/>
</dbReference>
<dbReference type="KEGG" id="amr:AM1_E0026"/>
<keyword evidence="1" id="KW-1133">Transmembrane helix</keyword>
<evidence type="ECO:0008006" key="4">
    <source>
        <dbReference type="Google" id="ProtNLM"/>
    </source>
</evidence>
<feature type="transmembrane region" description="Helical" evidence="1">
    <location>
        <begin position="12"/>
        <end position="44"/>
    </location>
</feature>
<feature type="transmembrane region" description="Helical" evidence="1">
    <location>
        <begin position="280"/>
        <end position="301"/>
    </location>
</feature>
<evidence type="ECO:0000313" key="3">
    <source>
        <dbReference type="Proteomes" id="UP000000268"/>
    </source>
</evidence>
<accession>A8ZP60</accession>
<dbReference type="AlphaFoldDB" id="A8ZP60"/>
<feature type="transmembrane region" description="Helical" evidence="1">
    <location>
        <begin position="195"/>
        <end position="216"/>
    </location>
</feature>
<feature type="transmembrane region" description="Helical" evidence="1">
    <location>
        <begin position="157"/>
        <end position="175"/>
    </location>
</feature>
<keyword evidence="1" id="KW-0812">Transmembrane</keyword>
<feature type="transmembrane region" description="Helical" evidence="1">
    <location>
        <begin position="322"/>
        <end position="341"/>
    </location>
</feature>
<name>A8ZP60_ACAM1</name>
<geneLocation type="plasmid" evidence="2 3">
    <name>pREB5</name>
</geneLocation>
<sequence>MESTKNNKTLSSISFLLLSLLVIYLLTINIACWIIVISIIFIYLRKISFHLWVPTIIGILSLIIFGYIDQSLEIYRSYIYDQEHLKVIISTFFVLLLSILVCMSGRLLSEKYVFNKIKNTNGESLTYSKWFEKEETVEPEQKLHLNKLHAQYSALKYIPRIIGLLPTYGLLTGIYKVNRYKLYIDIGELSDSDLFALIWLAMTGVILFCLNQIIFYRRDIINIIKENLLLNKNEVKKKSLEKYENQILFNPVTEFLVITPALICFIFFTMPTIANTSGSYSFQSLFVFITCLIFNIFLYLFNKNKIKCISSEVDKKKKLIEVNLLLISRIVITLLVFLLLVPKYSSVKFIVFIGPISITALCLGSFSVIFSNIYYWGYSTPKEDFRYINILPGEKIPTITLIIILALISSQFNWNDNHQIRHIYGIKEQNKTENSKKKDIVLSIPDAFDSWIEKRNDKNKYIEKNIAYPVYIVSAQGGGIYAAYHAASTLAKLHDTSDGKFSSHVFAISSVSGGSLGSAVYSALVKEFAQQQNKNINSPTTINVHKKISPYVEKILGNDFLSPLFSLALFPDLLQRFIPIPISTWDRVRGLELALEEYWDNTFNASTEMKNYENYFSNSYKEFWNLCEENPALVLNTTNVETGERVVFSPFKFSTNGLNSFFDFDLVYPNIPLSTATFISARFPIFTPAGWFKHYVKDETSATKRISKSRLVDGGYFDNSGVATARDIIDEILEDTQIYNPKTVKKSKEKVLRISLINIALVDSPDTRKFSDASHQGLNEILSPLRTVVNVRNSRANSIIEQAEDDLNTHPLAVSNIKKNKNESNMKIIYNTRFIPIYLDNYIGERATLPLGWLLSKNTRMSIDTQIPEPDNDLDSDSLCKSDESDSFVIEKYNFCISEEIKNQLQ</sequence>
<dbReference type="EMBL" id="CP000842">
    <property type="protein sequence ID" value="ABW32796.1"/>
    <property type="molecule type" value="Genomic_DNA"/>
</dbReference>
<keyword evidence="2" id="KW-0614">Plasmid</keyword>
<feature type="transmembrane region" description="Helical" evidence="1">
    <location>
        <begin position="347"/>
        <end position="375"/>
    </location>
</feature>